<reference evidence="4" key="1">
    <citation type="journal article" date="2019" name="Int. J. Syst. Evol. Microbiol.">
        <title>The Global Catalogue of Microorganisms (GCM) 10K type strain sequencing project: providing services to taxonomists for standard genome sequencing and annotation.</title>
        <authorList>
            <consortium name="The Broad Institute Genomics Platform"/>
            <consortium name="The Broad Institute Genome Sequencing Center for Infectious Disease"/>
            <person name="Wu L."/>
            <person name="Ma J."/>
        </authorList>
    </citation>
    <scope>NUCLEOTIDE SEQUENCE [LARGE SCALE GENOMIC DNA]</scope>
    <source>
        <strain evidence="4">CCUG 62763</strain>
    </source>
</reference>
<evidence type="ECO:0000259" key="2">
    <source>
        <dbReference type="Pfam" id="PF19291"/>
    </source>
</evidence>
<evidence type="ECO:0000313" key="4">
    <source>
        <dbReference type="Proteomes" id="UP001596025"/>
    </source>
</evidence>
<feature type="compositionally biased region" description="Low complexity" evidence="1">
    <location>
        <begin position="200"/>
        <end position="228"/>
    </location>
</feature>
<dbReference type="Pfam" id="PF19291">
    <property type="entry name" value="TREH_N"/>
    <property type="match status" value="1"/>
</dbReference>
<keyword evidence="4" id="KW-1185">Reference proteome</keyword>
<dbReference type="InterPro" id="IPR045582">
    <property type="entry name" value="Trehalase-like_N"/>
</dbReference>
<protein>
    <submittedName>
        <fullName evidence="3">Trehalase-like domain-containing protein</fullName>
    </submittedName>
</protein>
<proteinExistence type="predicted"/>
<evidence type="ECO:0000313" key="3">
    <source>
        <dbReference type="EMBL" id="MFC4694014.1"/>
    </source>
</evidence>
<feature type="domain" description="Trehalase-like N-terminal" evidence="2">
    <location>
        <begin position="67"/>
        <end position="152"/>
    </location>
</feature>
<evidence type="ECO:0000256" key="1">
    <source>
        <dbReference type="SAM" id="MobiDB-lite"/>
    </source>
</evidence>
<feature type="region of interest" description="Disordered" evidence="1">
    <location>
        <begin position="193"/>
        <end position="228"/>
    </location>
</feature>
<dbReference type="Proteomes" id="UP001596025">
    <property type="component" value="Unassembled WGS sequence"/>
</dbReference>
<comment type="caution">
    <text evidence="3">The sequence shown here is derived from an EMBL/GenBank/DDBJ whole genome shotgun (WGS) entry which is preliminary data.</text>
</comment>
<name>A0ABV9LIU8_9ACTN</name>
<organism evidence="3 4">
    <name type="scientific">Geodermatophilus arenarius</name>
    <dbReference type="NCBI Taxonomy" id="1137990"/>
    <lineage>
        <taxon>Bacteria</taxon>
        <taxon>Bacillati</taxon>
        <taxon>Actinomycetota</taxon>
        <taxon>Actinomycetes</taxon>
        <taxon>Geodermatophilales</taxon>
        <taxon>Geodermatophilaceae</taxon>
        <taxon>Geodermatophilus</taxon>
    </lineage>
</organism>
<sequence length="228" mass="24029">MTGTARSTARPMPGIPPAPEDSGVDPDRTEVPRPGAVRVDSLRWGAGEDSAVTERDDLGYADLRTYAAIGDGRTLALVARDGRIDWLPLPEMDGPPVFGALLDTDNGGCLELCPDGELTVSRGYAGDTNVLRTTFSTPTGRVRVTDALTTVVAGRLPWSELARRGLEGTVRMRAAVRPGTCLNTVARGCTRPRTDRCCASPGSPSPSARRAPTTSPPTTADTTPGDDR</sequence>
<dbReference type="RefSeq" id="WP_387988732.1">
    <property type="nucleotide sequence ID" value="NZ_JBHSGR010000011.1"/>
</dbReference>
<feature type="region of interest" description="Disordered" evidence="1">
    <location>
        <begin position="1"/>
        <end position="42"/>
    </location>
</feature>
<dbReference type="EMBL" id="JBHSGR010000011">
    <property type="protein sequence ID" value="MFC4694014.1"/>
    <property type="molecule type" value="Genomic_DNA"/>
</dbReference>
<accession>A0ABV9LIU8</accession>
<gene>
    <name evidence="3" type="ORF">ACFO3M_11520</name>
</gene>